<evidence type="ECO:0000313" key="3">
    <source>
        <dbReference type="Proteomes" id="UP000189956"/>
    </source>
</evidence>
<dbReference type="AlphaFoldDB" id="A0A1T4LVS6"/>
<feature type="domain" description="CobN/magnesium chelatase" evidence="1">
    <location>
        <begin position="111"/>
        <end position="1222"/>
    </location>
</feature>
<reference evidence="2 3" key="1">
    <citation type="submission" date="2017-02" db="EMBL/GenBank/DDBJ databases">
        <authorList>
            <person name="Peterson S.W."/>
        </authorList>
    </citation>
    <scope>NUCLEOTIDE SEQUENCE [LARGE SCALE GENOMIC DNA]</scope>
    <source>
        <strain evidence="2 3">ATCC 700135</strain>
    </source>
</reference>
<dbReference type="CDD" id="cd10150">
    <property type="entry name" value="CobN_like"/>
    <property type="match status" value="1"/>
</dbReference>
<dbReference type="Pfam" id="PF02514">
    <property type="entry name" value="CobN-Mg_chel"/>
    <property type="match status" value="1"/>
</dbReference>
<evidence type="ECO:0000259" key="1">
    <source>
        <dbReference type="Pfam" id="PF02514"/>
    </source>
</evidence>
<dbReference type="PANTHER" id="PTHR44119">
    <property type="entry name" value="MAGNESIUM-CHELATASE SUBUNIT CHLH, CHLOROPLASTIC"/>
    <property type="match status" value="1"/>
</dbReference>
<evidence type="ECO:0000313" key="2">
    <source>
        <dbReference type="EMBL" id="SJZ58608.1"/>
    </source>
</evidence>
<dbReference type="PANTHER" id="PTHR44119:SF4">
    <property type="entry name" value="AEROBIC COBALTOCHELATASE SUBUNIT COBN"/>
    <property type="match status" value="1"/>
</dbReference>
<name>A0A1T4LVS6_PORCN</name>
<organism evidence="2 3">
    <name type="scientific">Porphyromonas cangingivalis</name>
    <dbReference type="NCBI Taxonomy" id="36874"/>
    <lineage>
        <taxon>Bacteria</taxon>
        <taxon>Pseudomonadati</taxon>
        <taxon>Bacteroidota</taxon>
        <taxon>Bacteroidia</taxon>
        <taxon>Bacteroidales</taxon>
        <taxon>Porphyromonadaceae</taxon>
        <taxon>Porphyromonas</taxon>
    </lineage>
</organism>
<proteinExistence type="predicted"/>
<accession>A0A1T4LVS6</accession>
<dbReference type="Proteomes" id="UP000189956">
    <property type="component" value="Unassembled WGS sequence"/>
</dbReference>
<sequence>MASDLTYRILYILDGHTSVAPSQDDPSIRVDRIGVSLLDSGDTVGWRLVKEADFIFLLTHGSVSCFRGLNRLFDELASRQVLFVFSNMEDEVAELLPRLKVNQADYLTIQRYIKCFDADNATRLHRFVASRFGGLSLDYEPARYPRWQGIYGQEEEDEQVYVRQLLDAKTRGVSVIGVIVPFYLCRSHNLLHVDSLLSCIETLGAKVLPIFTTGSEDPVTGEQGLSVALEKYFLHDGVPIPDSIINLMPYSMGVFEQAGPIWAREDDKTGIIERLNLPILQAYTTYHSAEEYRKNVEGLDAIALISSVCYPEFDGQIDGYPIGTRELADDGLPYYAPFAEGIETVAKLAFRWALLRRKPNEEKRIAIIFHNMPPRNDSIGCAAGLDSPQSVYNVVEILRKEGIYLPDRYKDGDEIIGRIIDAVTNDTGWLEDKEVLARAVDSIPTSLYLRWHDLLTQEVQTRLTKSWDKAPGTFKVIDDQMPVPGIINGNVFIGLQPPRGYEEHAEEIYHSTEVVCPHYYIALYRWIRHVFEADVFIHVGTHGSLEWLPGKEKGLSRSCFPLVNAEDMPHLYIYHTAIIGEGIQAKRRSAAVLLNHMEPAMTEGGTYGDLTDFDALVSKYLTSNITPAQKASLRSEILQQVVTLNLDKDIGYSEDQEVDEELFVRLHNWLGTLKGSMVRDGLHIFGQVPEAERLESSIRMLLRLPHGKIPSLLDGLARYYGYSEDVLRDTPEHIVSEGMTASMMIDRLTALSRQVITSMLASGFVHAPDEAELTHILGRCTGEAHSLRAVLQLAISEVYPRLMRATDELANLYLGTQAGFVPPGKGGSPCRGALDILPTGRNMYAIDPNEIPSHTAYAIGMNLGAQLLERQLEDTGKYPDSIAIVLYSGDQMRTYGEDIGEILWLMGLRPQWLSDTSDKVVGLEVIPLSELGRPRIDVVSRISGLLRDTFPNIITLIDEAVRIVVALDESHEDNYVKKHYDEELAQLLEDGIDPETARQEAAIRVFGCPPGTYGGGVNVLVETKQWQNSDDLGTAAIAWGGHAYTQGLHGALRREAFERRLSKVEATVKNQNIIGFDLYDIDDEYIYHGGIIAAVKKCSGRTPQSYYGNTSDPSRSIVRTVMEESARVMRSRLLNPIWIEGLKRHGYRGAYDIAYNMDNIFGWDATADTVLDWNYEALAEHFVGNPDNRDWMREVNPWALQEVAEKLLEAAQRGMWNAKPETIEMLTEVFLDCEGLLEEGGRRSTKE</sequence>
<dbReference type="RefSeq" id="WP_078735776.1">
    <property type="nucleotide sequence ID" value="NZ_FUWL01000009.1"/>
</dbReference>
<protein>
    <submittedName>
        <fullName evidence="2">Cobaltochelatase CobN</fullName>
    </submittedName>
</protein>
<gene>
    <name evidence="2" type="ORF">SAMN02745205_01278</name>
</gene>
<dbReference type="InterPro" id="IPR003672">
    <property type="entry name" value="CobN/Mg_chltase"/>
</dbReference>
<dbReference type="EMBL" id="FUWL01000009">
    <property type="protein sequence ID" value="SJZ58608.1"/>
    <property type="molecule type" value="Genomic_DNA"/>
</dbReference>